<protein>
    <submittedName>
        <fullName evidence="1">ORFk-like protein</fullName>
    </submittedName>
</protein>
<dbReference type="KEGG" id="bdu:BDU_4021"/>
<dbReference type="OrthoDB" id="352284at2"/>
<sequence length="232" mass="28363">MNKNINILMLFITLFLYGRNEDKNLDKLNNESDKTPINITPTNPLKSILTSKEKNIFDVLIYALDTEKERILLEIENIEKHRRDDKDYYEMNQESKNKVNKYTKFRTWILDNTRKQEQKELSNAFSYTYNFIENKRKKLASNKHQNTKEYIQGAYYQYQNDEYKKEHTYNEDLYGNSCTRGTSCIEMLFFYILHISMIPKEYYDTNEEIFKKMKHVLQNKHDYQYLFELWKY</sequence>
<name>B5RP58_BORDL</name>
<gene>
    <name evidence="1" type="ordered locus">BDU_4021</name>
</gene>
<reference evidence="1 2" key="1">
    <citation type="journal article" date="2008" name="PLoS Genet.">
        <title>The genome of Borrelia recurrentis, the agent of deadly louse-borne relapsing fever, is a degraded subset of tick-borne Borrelia duttonii.</title>
        <authorList>
            <person name="Lescot M."/>
            <person name="Audic S."/>
            <person name="Robert C."/>
            <person name="Nguyen T.T."/>
            <person name="Blanc G."/>
            <person name="Cutler S.J."/>
            <person name="Wincker P."/>
            <person name="Couloux A."/>
            <person name="Claverie J.-M."/>
            <person name="Raoult D."/>
            <person name="Drancourt M."/>
        </authorList>
    </citation>
    <scope>NUCLEOTIDE SEQUENCE [LARGE SCALE GENOMIC DNA]</scope>
    <source>
        <strain evidence="1 2">Ly</strain>
    </source>
</reference>
<geneLocation type="plasmid" evidence="1 2">
    <name>pl41</name>
</geneLocation>
<keyword evidence="2" id="KW-1185">Reference proteome</keyword>
<evidence type="ECO:0000313" key="2">
    <source>
        <dbReference type="Proteomes" id="UP000000611"/>
    </source>
</evidence>
<dbReference type="HOGENOM" id="CLU_105327_0_0_12"/>
<dbReference type="EMBL" id="CP000988">
    <property type="protein sequence ID" value="ACH94144.1"/>
    <property type="molecule type" value="Genomic_DNA"/>
</dbReference>
<dbReference type="Proteomes" id="UP000000611">
    <property type="component" value="Plasmid pl41"/>
</dbReference>
<accession>B5RP58</accession>
<organism evidence="1 2">
    <name type="scientific">Borrelia duttonii (strain Ly)</name>
    <dbReference type="NCBI Taxonomy" id="412419"/>
    <lineage>
        <taxon>Bacteria</taxon>
        <taxon>Pseudomonadati</taxon>
        <taxon>Spirochaetota</taxon>
        <taxon>Spirochaetia</taxon>
        <taxon>Spirochaetales</taxon>
        <taxon>Borreliaceae</taxon>
        <taxon>Borrelia</taxon>
    </lineage>
</organism>
<proteinExistence type="predicted"/>
<evidence type="ECO:0000313" key="1">
    <source>
        <dbReference type="EMBL" id="ACH94144.1"/>
    </source>
</evidence>
<dbReference type="AlphaFoldDB" id="B5RP58"/>
<keyword evidence="1" id="KW-0614">Plasmid</keyword>
<dbReference type="RefSeq" id="WP_012539543.1">
    <property type="nucleotide sequence ID" value="NC_011251.1"/>
</dbReference>